<comment type="caution">
    <text evidence="2">The sequence shown here is derived from an EMBL/GenBank/DDBJ whole genome shotgun (WGS) entry which is preliminary data.</text>
</comment>
<reference evidence="2 3" key="1">
    <citation type="journal article" date="2017" name="Gigascience">
        <title>Genome sequence of the small brown planthopper, Laodelphax striatellus.</title>
        <authorList>
            <person name="Zhu J."/>
            <person name="Jiang F."/>
            <person name="Wang X."/>
            <person name="Yang P."/>
            <person name="Bao Y."/>
            <person name="Zhao W."/>
            <person name="Wang W."/>
            <person name="Lu H."/>
            <person name="Wang Q."/>
            <person name="Cui N."/>
            <person name="Li J."/>
            <person name="Chen X."/>
            <person name="Luo L."/>
            <person name="Yu J."/>
            <person name="Kang L."/>
            <person name="Cui F."/>
        </authorList>
    </citation>
    <scope>NUCLEOTIDE SEQUENCE [LARGE SCALE GENOMIC DNA]</scope>
    <source>
        <strain evidence="2">Lst14</strain>
    </source>
</reference>
<dbReference type="EMBL" id="QKKF02010263">
    <property type="protein sequence ID" value="RZF44889.1"/>
    <property type="molecule type" value="Genomic_DNA"/>
</dbReference>
<organism evidence="2 3">
    <name type="scientific">Laodelphax striatellus</name>
    <name type="common">Small brown planthopper</name>
    <name type="synonym">Delphax striatella</name>
    <dbReference type="NCBI Taxonomy" id="195883"/>
    <lineage>
        <taxon>Eukaryota</taxon>
        <taxon>Metazoa</taxon>
        <taxon>Ecdysozoa</taxon>
        <taxon>Arthropoda</taxon>
        <taxon>Hexapoda</taxon>
        <taxon>Insecta</taxon>
        <taxon>Pterygota</taxon>
        <taxon>Neoptera</taxon>
        <taxon>Paraneoptera</taxon>
        <taxon>Hemiptera</taxon>
        <taxon>Auchenorrhyncha</taxon>
        <taxon>Fulgoroidea</taxon>
        <taxon>Delphacidae</taxon>
        <taxon>Criomorphinae</taxon>
        <taxon>Laodelphax</taxon>
    </lineage>
</organism>
<evidence type="ECO:0000313" key="3">
    <source>
        <dbReference type="Proteomes" id="UP000291343"/>
    </source>
</evidence>
<evidence type="ECO:0000313" key="2">
    <source>
        <dbReference type="EMBL" id="RZF44889.1"/>
    </source>
</evidence>
<feature type="region of interest" description="Disordered" evidence="1">
    <location>
        <begin position="1"/>
        <end position="52"/>
    </location>
</feature>
<evidence type="ECO:0000256" key="1">
    <source>
        <dbReference type="SAM" id="MobiDB-lite"/>
    </source>
</evidence>
<accession>A0A482XHA2</accession>
<dbReference type="AlphaFoldDB" id="A0A482XHA2"/>
<proteinExistence type="predicted"/>
<feature type="compositionally biased region" description="Acidic residues" evidence="1">
    <location>
        <begin position="9"/>
        <end position="30"/>
    </location>
</feature>
<protein>
    <submittedName>
        <fullName evidence="2">Uncharacterized protein</fullName>
    </submittedName>
</protein>
<name>A0A482XHA2_LAOST</name>
<dbReference type="InParanoid" id="A0A482XHA2"/>
<gene>
    <name evidence="2" type="ORF">LSTR_LSTR004514</name>
</gene>
<keyword evidence="3" id="KW-1185">Reference proteome</keyword>
<sequence length="119" mass="13440">MMEKKEGMEKEEEEEENEKEEENEGEEEEEKKEGQEGEGGGGGEELREASAVGDGRACVAGVPTVCSPTIMAYKKKAGFSTRELEHCDLQLQHINNVRLKMFSSFVEQCLKIRSFYLDE</sequence>
<dbReference type="Proteomes" id="UP000291343">
    <property type="component" value="Unassembled WGS sequence"/>
</dbReference>